<reference evidence="4 5" key="1">
    <citation type="submission" date="2016-10" db="EMBL/GenBank/DDBJ databases">
        <title>Systematic genetic and metabolomic analysis of Xenorhabdus and Photorhabdus spp., highlights the requirements for a dual symbiotic and pathogenic life style.</title>
        <authorList>
            <person name="Tobias N.J."/>
            <person name="Wolff H."/>
            <person name="Djahanschiri B."/>
            <person name="Pidot S.J."/>
            <person name="Stinear T.P."/>
            <person name="Ebersberger I."/>
            <person name="Bode H.B."/>
        </authorList>
    </citation>
    <scope>NUCLEOTIDE SEQUENCE [LARGE SCALE GENOMIC DNA]</scope>
    <source>
        <strain evidence="4 5">DSM 22392</strain>
    </source>
</reference>
<dbReference type="PANTHER" id="PTHR33678:SF1">
    <property type="entry name" value="BLL1576 PROTEIN"/>
    <property type="match status" value="1"/>
</dbReference>
<sequence length="272" mass="31623">MVLDDPGQFRVRALALLQQQRDYIDQLEAALKQARRWRFGAHSETLLAGPQRRQFEEDAETDIAVLETQLSCLHIQEEPPLARPKRQPLPAALPRESVRFEPDTGHCPDCGHPLRFLRDEITERLEYRPATFIVRRYAGYQALHARRKFFDHYQASQSLGAKQALDGIRELYKLERKIRLRPPDKRRQWRQRYARPWLDEFRSWLQSCQAKTAPNSGLHKAISYTLKRWTALVCYLDDGRVPIDNNRAENAIRGVAVGRKNWLFAGSLAAGQ</sequence>
<accession>A0A1Y2S733</accession>
<evidence type="ECO:0000259" key="3">
    <source>
        <dbReference type="Pfam" id="PF13007"/>
    </source>
</evidence>
<dbReference type="PANTHER" id="PTHR33678">
    <property type="entry name" value="BLL1576 PROTEIN"/>
    <property type="match status" value="1"/>
</dbReference>
<dbReference type="STRING" id="351656.Xvie_03749"/>
<proteinExistence type="predicted"/>
<feature type="domain" description="Transposase IS66 central" evidence="1">
    <location>
        <begin position="144"/>
        <end position="272"/>
    </location>
</feature>
<comment type="caution">
    <text evidence="4">The sequence shown here is derived from an EMBL/GenBank/DDBJ whole genome shotgun (WGS) entry which is preliminary data.</text>
</comment>
<evidence type="ECO:0000313" key="5">
    <source>
        <dbReference type="Proteomes" id="UP000194350"/>
    </source>
</evidence>
<organism evidence="4 5">
    <name type="scientific">Xenorhabdus vietnamensis</name>
    <dbReference type="NCBI Taxonomy" id="351656"/>
    <lineage>
        <taxon>Bacteria</taxon>
        <taxon>Pseudomonadati</taxon>
        <taxon>Pseudomonadota</taxon>
        <taxon>Gammaproteobacteria</taxon>
        <taxon>Enterobacterales</taxon>
        <taxon>Morganellaceae</taxon>
        <taxon>Xenorhabdus</taxon>
    </lineage>
</organism>
<dbReference type="InterPro" id="IPR004291">
    <property type="entry name" value="Transposase_IS66_central"/>
</dbReference>
<name>A0A1Y2S733_9GAMM</name>
<evidence type="ECO:0000259" key="1">
    <source>
        <dbReference type="Pfam" id="PF03050"/>
    </source>
</evidence>
<feature type="domain" description="Transposase TnpC homeodomain" evidence="3">
    <location>
        <begin position="26"/>
        <end position="98"/>
    </location>
</feature>
<dbReference type="EMBL" id="MUBJ01000033">
    <property type="protein sequence ID" value="OTA14397.1"/>
    <property type="molecule type" value="Genomic_DNA"/>
</dbReference>
<dbReference type="InterPro" id="IPR024474">
    <property type="entry name" value="Znf_dom_IS66"/>
</dbReference>
<keyword evidence="5" id="KW-1185">Reference proteome</keyword>
<dbReference type="InterPro" id="IPR052344">
    <property type="entry name" value="Transposase-related"/>
</dbReference>
<dbReference type="Pfam" id="PF13007">
    <property type="entry name" value="LZ_Tnp_IS66"/>
    <property type="match status" value="1"/>
</dbReference>
<dbReference type="AlphaFoldDB" id="A0A1Y2S733"/>
<dbReference type="Proteomes" id="UP000194350">
    <property type="component" value="Unassembled WGS sequence"/>
</dbReference>
<dbReference type="InterPro" id="IPR024463">
    <property type="entry name" value="Transposase_TnpC_homeodom"/>
</dbReference>
<evidence type="ECO:0000313" key="4">
    <source>
        <dbReference type="EMBL" id="OTA14397.1"/>
    </source>
</evidence>
<dbReference type="Pfam" id="PF13005">
    <property type="entry name" value="zf-IS66"/>
    <property type="match status" value="1"/>
</dbReference>
<dbReference type="Pfam" id="PF03050">
    <property type="entry name" value="DDE_Tnp_IS66"/>
    <property type="match status" value="1"/>
</dbReference>
<gene>
    <name evidence="4" type="ORF">Xvie_03749</name>
</gene>
<protein>
    <submittedName>
        <fullName evidence="4">Transposase</fullName>
    </submittedName>
</protein>
<feature type="domain" description="Transposase IS66 zinc-finger binding" evidence="2">
    <location>
        <begin position="106"/>
        <end position="137"/>
    </location>
</feature>
<evidence type="ECO:0000259" key="2">
    <source>
        <dbReference type="Pfam" id="PF13005"/>
    </source>
</evidence>